<organism evidence="2 3">
    <name type="scientific">Bacteroides mediterraneensis</name>
    <dbReference type="NCBI Taxonomy" id="1841856"/>
    <lineage>
        <taxon>Bacteria</taxon>
        <taxon>Pseudomonadati</taxon>
        <taxon>Bacteroidota</taxon>
        <taxon>Bacteroidia</taxon>
        <taxon>Bacteroidales</taxon>
        <taxon>Bacteroidaceae</taxon>
        <taxon>Bacteroides</taxon>
    </lineage>
</organism>
<accession>A0ABS2EVF2</accession>
<gene>
    <name evidence="2" type="ORF">H6A31_08125</name>
</gene>
<evidence type="ECO:0008006" key="4">
    <source>
        <dbReference type="Google" id="ProtNLM"/>
    </source>
</evidence>
<keyword evidence="3" id="KW-1185">Reference proteome</keyword>
<dbReference type="Proteomes" id="UP000703295">
    <property type="component" value="Unassembled WGS sequence"/>
</dbReference>
<sequence length="415" mass="43958">MRLKLISVFLLGSLLAGTPVSAQKKEQKSVLKKGPNVSLNITSKKKFPQRTYSNLGLFSNYPCLNGVGINAISSLQHYNAYGLQISGLTNVAGLKSTGVQISGIANVTGKRACGFIFSGLTNVTGTSAYGMSVAGLGNISGGDIKGMGIAGLVNVSEDFRGVAIAGLANVNKDVQAGLILSGLMNVSGTSSRGVQLTSLLNVTGKSNEGWQLAGLGNVSVENKGVQSALLNYSVENKGVQLGIGNVNTKSDARGYQIGIINVSTDSTAHQIGCINLKPETRVQMIISGGNANKGSLSIRFKNKFTYTQIGAGAYYLGTDRPVSVSGFYRAGVYHSLTKKLDLSADVGYYHIESLDKKNQGIPARLYALEPRISLEYSLTKKFGLFVSGGYGWTRTYKGNHAFDQKMVFEAGMVLF</sequence>
<dbReference type="EMBL" id="JACJJW010000019">
    <property type="protein sequence ID" value="MBM6758642.1"/>
    <property type="molecule type" value="Genomic_DNA"/>
</dbReference>
<dbReference type="RefSeq" id="WP_204475820.1">
    <property type="nucleotide sequence ID" value="NZ_JACJJW010000019.1"/>
</dbReference>
<feature type="signal peptide" evidence="1">
    <location>
        <begin position="1"/>
        <end position="22"/>
    </location>
</feature>
<name>A0ABS2EVF2_9BACE</name>
<keyword evidence="1" id="KW-0732">Signal</keyword>
<evidence type="ECO:0000256" key="1">
    <source>
        <dbReference type="SAM" id="SignalP"/>
    </source>
</evidence>
<evidence type="ECO:0000313" key="3">
    <source>
        <dbReference type="Proteomes" id="UP000703295"/>
    </source>
</evidence>
<comment type="caution">
    <text evidence="2">The sequence shown here is derived from an EMBL/GenBank/DDBJ whole genome shotgun (WGS) entry which is preliminary data.</text>
</comment>
<evidence type="ECO:0000313" key="2">
    <source>
        <dbReference type="EMBL" id="MBM6758642.1"/>
    </source>
</evidence>
<protein>
    <recommendedName>
        <fullName evidence="4">Porin</fullName>
    </recommendedName>
</protein>
<proteinExistence type="predicted"/>
<reference evidence="2 3" key="1">
    <citation type="journal article" date="2021" name="Sci. Rep.">
        <title>The distribution of antibiotic resistance genes in chicken gut microbiota commensals.</title>
        <authorList>
            <person name="Juricova H."/>
            <person name="Matiasovicova J."/>
            <person name="Kubasova T."/>
            <person name="Cejkova D."/>
            <person name="Rychlik I."/>
        </authorList>
    </citation>
    <scope>NUCLEOTIDE SEQUENCE [LARGE SCALE GENOMIC DNA]</scope>
    <source>
        <strain evidence="2 3">An801</strain>
    </source>
</reference>
<feature type="chain" id="PRO_5045598644" description="Porin" evidence="1">
    <location>
        <begin position="23"/>
        <end position="415"/>
    </location>
</feature>